<evidence type="ECO:0000313" key="2">
    <source>
        <dbReference type="Proteomes" id="UP000199800"/>
    </source>
</evidence>
<dbReference type="AlphaFoldDB" id="A0A1I0DLP2"/>
<sequence>MDITAIAAAIPYMNLGNQIAASVMKMSLNQLETAGDGIKKMMEMSVTPNLGGNIDISL</sequence>
<dbReference type="STRING" id="29364.SAMN04487772_11545"/>
<reference evidence="1 2" key="1">
    <citation type="submission" date="2016-10" db="EMBL/GenBank/DDBJ databases">
        <authorList>
            <person name="de Groot N.N."/>
        </authorList>
    </citation>
    <scope>NUCLEOTIDE SEQUENCE [LARGE SCALE GENOMIC DNA]</scope>
    <source>
        <strain evidence="1 2">DSM 1801</strain>
    </source>
</reference>
<keyword evidence="2" id="KW-1185">Reference proteome</keyword>
<dbReference type="Proteomes" id="UP000199800">
    <property type="component" value="Unassembled WGS sequence"/>
</dbReference>
<dbReference type="EMBL" id="FOHN01000015">
    <property type="protein sequence ID" value="SET33269.1"/>
    <property type="molecule type" value="Genomic_DNA"/>
</dbReference>
<proteinExistence type="predicted"/>
<organism evidence="1 2">
    <name type="scientific">[Clostridium] polysaccharolyticum</name>
    <dbReference type="NCBI Taxonomy" id="29364"/>
    <lineage>
        <taxon>Bacteria</taxon>
        <taxon>Bacillati</taxon>
        <taxon>Bacillota</taxon>
        <taxon>Clostridia</taxon>
        <taxon>Lachnospirales</taxon>
        <taxon>Lachnospiraceae</taxon>
    </lineage>
</organism>
<evidence type="ECO:0000313" key="1">
    <source>
        <dbReference type="EMBL" id="SET33269.1"/>
    </source>
</evidence>
<dbReference type="OrthoDB" id="1924973at2"/>
<dbReference type="RefSeq" id="WP_092478168.1">
    <property type="nucleotide sequence ID" value="NZ_FOHN01000015.1"/>
</dbReference>
<gene>
    <name evidence="1" type="ORF">SAMN04487772_11545</name>
</gene>
<dbReference type="InterPro" id="IPR025906">
    <property type="entry name" value="YjfB_motility"/>
</dbReference>
<protein>
    <submittedName>
        <fullName evidence="1">Putative motility protein</fullName>
    </submittedName>
</protein>
<name>A0A1I0DLP2_9FIRM</name>
<accession>A0A1I0DLP2</accession>
<dbReference type="Pfam" id="PF14070">
    <property type="entry name" value="YjfB_motility"/>
    <property type="match status" value="1"/>
</dbReference>